<dbReference type="Pfam" id="PF02661">
    <property type="entry name" value="Fic"/>
    <property type="match status" value="1"/>
</dbReference>
<dbReference type="Proteomes" id="UP001597102">
    <property type="component" value="Unassembled WGS sequence"/>
</dbReference>
<dbReference type="InterPro" id="IPR003812">
    <property type="entry name" value="Fido"/>
</dbReference>
<keyword evidence="3" id="KW-1185">Reference proteome</keyword>
<name>A0ABW3J7I1_9HYPH</name>
<dbReference type="PANTHER" id="PTHR13504">
    <property type="entry name" value="FIDO DOMAIN-CONTAINING PROTEIN DDB_G0283145"/>
    <property type="match status" value="1"/>
</dbReference>
<dbReference type="RefSeq" id="WP_379086027.1">
    <property type="nucleotide sequence ID" value="NZ_JBHTJO010000001.1"/>
</dbReference>
<dbReference type="SUPFAM" id="SSF140931">
    <property type="entry name" value="Fic-like"/>
    <property type="match status" value="1"/>
</dbReference>
<dbReference type="Gene3D" id="1.10.3290.10">
    <property type="entry name" value="Fido-like domain"/>
    <property type="match status" value="1"/>
</dbReference>
<reference evidence="3" key="1">
    <citation type="journal article" date="2019" name="Int. J. Syst. Evol. Microbiol.">
        <title>The Global Catalogue of Microorganisms (GCM) 10K type strain sequencing project: providing services to taxonomists for standard genome sequencing and annotation.</title>
        <authorList>
            <consortium name="The Broad Institute Genomics Platform"/>
            <consortium name="The Broad Institute Genome Sequencing Center for Infectious Disease"/>
            <person name="Wu L."/>
            <person name="Ma J."/>
        </authorList>
    </citation>
    <scope>NUCLEOTIDE SEQUENCE [LARGE SCALE GENOMIC DNA]</scope>
    <source>
        <strain evidence="3">CCUG 61697</strain>
    </source>
</reference>
<dbReference type="PANTHER" id="PTHR13504:SF38">
    <property type="entry name" value="FIDO DOMAIN-CONTAINING PROTEIN"/>
    <property type="match status" value="1"/>
</dbReference>
<gene>
    <name evidence="2" type="ORF">ACFQ2F_03995</name>
</gene>
<evidence type="ECO:0000313" key="2">
    <source>
        <dbReference type="EMBL" id="MFD0986251.1"/>
    </source>
</evidence>
<proteinExistence type="predicted"/>
<dbReference type="InterPro" id="IPR036597">
    <property type="entry name" value="Fido-like_dom_sf"/>
</dbReference>
<dbReference type="PROSITE" id="PS51459">
    <property type="entry name" value="FIDO"/>
    <property type="match status" value="1"/>
</dbReference>
<evidence type="ECO:0000313" key="3">
    <source>
        <dbReference type="Proteomes" id="UP001597102"/>
    </source>
</evidence>
<comment type="caution">
    <text evidence="2">The sequence shown here is derived from an EMBL/GenBank/DDBJ whole genome shotgun (WGS) entry which is preliminary data.</text>
</comment>
<feature type="domain" description="Fido" evidence="1">
    <location>
        <begin position="369"/>
        <end position="500"/>
    </location>
</feature>
<evidence type="ECO:0000259" key="1">
    <source>
        <dbReference type="PROSITE" id="PS51459"/>
    </source>
</evidence>
<protein>
    <submittedName>
        <fullName evidence="2">Fic family protein</fullName>
    </submittedName>
</protein>
<dbReference type="EMBL" id="JBHTJO010000001">
    <property type="protein sequence ID" value="MFD0986251.1"/>
    <property type="molecule type" value="Genomic_DNA"/>
</dbReference>
<dbReference type="InterPro" id="IPR040198">
    <property type="entry name" value="Fido_containing"/>
</dbReference>
<accession>A0ABW3J7I1</accession>
<sequence>MATPQEKLADSLEALKALQDDNAVAIRARDLSRTHRERLLKSGFLQEVMKGWYIPASPHDDRGETTAWYASFWNFCASYLTERFDNEWCIAPEQSLSLHAGNRSVPPQLLIRSPKGGNKPTQLPHNTSLFDMRAVMPAPRDVVELDGLRLFSPAAALVEVSEGFFQQHSTDARTVLSLFPDASEILAHLLEGGHSVIAGRLAGAFRNIGRDRLADDISKNMEAAGYNVREKDPFEDRIDITLPKREVSPYAGRIRLMWQAMRKSVIDNFPQSPGMPNDAEAYLTRVEDTYVTDAYHSLSIEGYRVSPALIERVRSGQWNPDGEEDREHRDAMAARGYYQAFQAVKKSVSGVLNNENPGAVADRDHGDWYRELFAPSVTAGIVKASDLAGYRSGQVFIRRSMHVPLSSAAIRDAMPVFFELLEAEENPAVRVVLGHFVFVYIHPYMDGNGRMGRFLMNVMMAGGGYPWTVIPVERRDDYMAALEQGSVHQNIVPFSKFLGELTEQSLAGKPAAAIPS</sequence>
<organism evidence="2 3">
    <name type="scientific">Methyloligella solikamskensis</name>
    <dbReference type="NCBI Taxonomy" id="1177756"/>
    <lineage>
        <taxon>Bacteria</taxon>
        <taxon>Pseudomonadati</taxon>
        <taxon>Pseudomonadota</taxon>
        <taxon>Alphaproteobacteria</taxon>
        <taxon>Hyphomicrobiales</taxon>
        <taxon>Hyphomicrobiaceae</taxon>
        <taxon>Methyloligella</taxon>
    </lineage>
</organism>